<dbReference type="OrthoDB" id="3392898at2"/>
<gene>
    <name evidence="1" type="ORF">GA0070616_4349</name>
</gene>
<proteinExistence type="predicted"/>
<sequence>MAGQPQMREAGWLYGDDPYVPLAHVRLEERMDGSGWDIYLADPASGPSQHVRYPDEAGARAELERLYAAGREYGTWKIVGPEAG</sequence>
<accession>A0A1C6SQS5</accession>
<evidence type="ECO:0000313" key="2">
    <source>
        <dbReference type="Proteomes" id="UP000199699"/>
    </source>
</evidence>
<name>A0A1C6SQS5_9ACTN</name>
<dbReference type="RefSeq" id="WP_091086064.1">
    <property type="nucleotide sequence ID" value="NZ_FMHT01000003.1"/>
</dbReference>
<reference evidence="1 2" key="1">
    <citation type="submission" date="2016-06" db="EMBL/GenBank/DDBJ databases">
        <authorList>
            <person name="Kjaerup R.B."/>
            <person name="Dalgaard T.S."/>
            <person name="Juul-Madsen H.R."/>
        </authorList>
    </citation>
    <scope>NUCLEOTIDE SEQUENCE [LARGE SCALE GENOMIC DNA]</scope>
    <source>
        <strain evidence="1 2">DSM 43818</strain>
    </source>
</reference>
<evidence type="ECO:0000313" key="1">
    <source>
        <dbReference type="EMBL" id="SCL31880.1"/>
    </source>
</evidence>
<dbReference type="Proteomes" id="UP000199699">
    <property type="component" value="Unassembled WGS sequence"/>
</dbReference>
<keyword evidence="2" id="KW-1185">Reference proteome</keyword>
<dbReference type="AlphaFoldDB" id="A0A1C6SQS5"/>
<organism evidence="1 2">
    <name type="scientific">Micromonospora nigra</name>
    <dbReference type="NCBI Taxonomy" id="145857"/>
    <lineage>
        <taxon>Bacteria</taxon>
        <taxon>Bacillati</taxon>
        <taxon>Actinomycetota</taxon>
        <taxon>Actinomycetes</taxon>
        <taxon>Micromonosporales</taxon>
        <taxon>Micromonosporaceae</taxon>
        <taxon>Micromonospora</taxon>
    </lineage>
</organism>
<dbReference type="EMBL" id="FMHT01000003">
    <property type="protein sequence ID" value="SCL31880.1"/>
    <property type="molecule type" value="Genomic_DNA"/>
</dbReference>
<protein>
    <submittedName>
        <fullName evidence="1">Uncharacterized protein</fullName>
    </submittedName>
</protein>